<reference evidence="2" key="1">
    <citation type="submission" date="2021-05" db="EMBL/GenBank/DDBJ databases">
        <authorList>
            <person name="Alioto T."/>
            <person name="Alioto T."/>
            <person name="Gomez Garrido J."/>
        </authorList>
    </citation>
    <scope>NUCLEOTIDE SEQUENCE</scope>
</reference>
<keyword evidence="1" id="KW-1133">Transmembrane helix</keyword>
<evidence type="ECO:0000256" key="1">
    <source>
        <dbReference type="SAM" id="Phobius"/>
    </source>
</evidence>
<feature type="transmembrane region" description="Helical" evidence="1">
    <location>
        <begin position="27"/>
        <end position="55"/>
    </location>
</feature>
<accession>A0A8D8TLT7</accession>
<keyword evidence="1" id="KW-0472">Membrane</keyword>
<keyword evidence="1" id="KW-0812">Transmembrane</keyword>
<dbReference type="AlphaFoldDB" id="A0A8D8TLT7"/>
<name>A0A8D8TLT7_9HEMI</name>
<organism evidence="2">
    <name type="scientific">Cacopsylla melanoneura</name>
    <dbReference type="NCBI Taxonomy" id="428564"/>
    <lineage>
        <taxon>Eukaryota</taxon>
        <taxon>Metazoa</taxon>
        <taxon>Ecdysozoa</taxon>
        <taxon>Arthropoda</taxon>
        <taxon>Hexapoda</taxon>
        <taxon>Insecta</taxon>
        <taxon>Pterygota</taxon>
        <taxon>Neoptera</taxon>
        <taxon>Paraneoptera</taxon>
        <taxon>Hemiptera</taxon>
        <taxon>Sternorrhyncha</taxon>
        <taxon>Psylloidea</taxon>
        <taxon>Psyllidae</taxon>
        <taxon>Psyllinae</taxon>
        <taxon>Cacopsylla</taxon>
    </lineage>
</organism>
<evidence type="ECO:0000313" key="2">
    <source>
        <dbReference type="EMBL" id="CAG6690865.1"/>
    </source>
</evidence>
<protein>
    <submittedName>
        <fullName evidence="2">Uncharacterized protein</fullName>
    </submittedName>
</protein>
<sequence>MDLGNSFKILLGGSNEFSSKNQKKGNLFVFFFNLNFRLVAMYPVTPVNLTIVYFFTDYNTYTATYEIKVEKKPTFRFFDLHFELVSVACYACEFNYLLFISLLST</sequence>
<feature type="transmembrane region" description="Helical" evidence="1">
    <location>
        <begin position="84"/>
        <end position="103"/>
    </location>
</feature>
<dbReference type="EMBL" id="HBUF01299989">
    <property type="protein sequence ID" value="CAG6690865.1"/>
    <property type="molecule type" value="Transcribed_RNA"/>
</dbReference>
<proteinExistence type="predicted"/>